<keyword evidence="10" id="KW-0472">Membrane</keyword>
<dbReference type="GO" id="GO:0016301">
    <property type="term" value="F:kinase activity"/>
    <property type="evidence" value="ECO:0007669"/>
    <property type="project" value="UniProtKB-KW"/>
</dbReference>
<evidence type="ECO:0000259" key="12">
    <source>
        <dbReference type="PROSITE" id="PS50885"/>
    </source>
</evidence>
<dbReference type="InterPro" id="IPR005467">
    <property type="entry name" value="His_kinase_dom"/>
</dbReference>
<accession>A0ABU8UC68</accession>
<dbReference type="InterPro" id="IPR003594">
    <property type="entry name" value="HATPase_dom"/>
</dbReference>
<dbReference type="SMART" id="SM00388">
    <property type="entry name" value="HisKA"/>
    <property type="match status" value="1"/>
</dbReference>
<dbReference type="SUPFAM" id="SSF47384">
    <property type="entry name" value="Homodimeric domain of signal transducing histidine kinase"/>
    <property type="match status" value="1"/>
</dbReference>
<evidence type="ECO:0000256" key="5">
    <source>
        <dbReference type="ARBA" id="ARBA00022679"/>
    </source>
</evidence>
<feature type="domain" description="HAMP" evidence="12">
    <location>
        <begin position="13"/>
        <end position="65"/>
    </location>
</feature>
<dbReference type="EMBL" id="JBBKAM010000004">
    <property type="protein sequence ID" value="MEJ8645457.1"/>
    <property type="molecule type" value="Genomic_DNA"/>
</dbReference>
<evidence type="ECO:0000256" key="3">
    <source>
        <dbReference type="ARBA" id="ARBA00012438"/>
    </source>
</evidence>
<evidence type="ECO:0000256" key="6">
    <source>
        <dbReference type="ARBA" id="ARBA00022692"/>
    </source>
</evidence>
<dbReference type="PANTHER" id="PTHR45436:SF5">
    <property type="entry name" value="SENSOR HISTIDINE KINASE TRCS"/>
    <property type="match status" value="1"/>
</dbReference>
<dbReference type="PROSITE" id="PS50109">
    <property type="entry name" value="HIS_KIN"/>
    <property type="match status" value="1"/>
</dbReference>
<sequence>MLGAALAGALLARRIARPLVTAAQIAHRLAAGERGVPAPVDGPRETADIGRALNVLDEALAHSENRQREFLLSVSHDLRTPLTALQGYAEALADGLIEPERLSEVGGILADETRRLDRFLGDLLDLARLEADDFRLDMAASDLGAVVAEAAAFWTGPCARHGVALRLERPGGSGGSAGAGRAAPPVVVETDPFRVRQLIDGLVQNALRVTPEGAPLVLAVRPTAGGGAELQVRDGGPGLTDDDVRIAFDHGALHERYRDTRPVGSGLGLAIAHRLTGRLGGVIRVEGHGPEGGASFTVTLPSAPDTA</sequence>
<dbReference type="InterPro" id="IPR036890">
    <property type="entry name" value="HATPase_C_sf"/>
</dbReference>
<dbReference type="Gene3D" id="1.10.287.130">
    <property type="match status" value="1"/>
</dbReference>
<keyword evidence="9" id="KW-0902">Two-component regulatory system</keyword>
<dbReference type="Proteomes" id="UP001382904">
    <property type="component" value="Unassembled WGS sequence"/>
</dbReference>
<evidence type="ECO:0000313" key="13">
    <source>
        <dbReference type="EMBL" id="MEJ8645457.1"/>
    </source>
</evidence>
<evidence type="ECO:0000256" key="2">
    <source>
        <dbReference type="ARBA" id="ARBA00004236"/>
    </source>
</evidence>
<dbReference type="CDD" id="cd00082">
    <property type="entry name" value="HisKA"/>
    <property type="match status" value="1"/>
</dbReference>
<protein>
    <recommendedName>
        <fullName evidence="3">histidine kinase</fullName>
        <ecNumber evidence="3">2.7.13.3</ecNumber>
    </recommendedName>
</protein>
<comment type="subcellular location">
    <subcellularLocation>
        <location evidence="2">Cell membrane</location>
    </subcellularLocation>
</comment>
<keyword evidence="14" id="KW-1185">Reference proteome</keyword>
<dbReference type="Pfam" id="PF02518">
    <property type="entry name" value="HATPase_c"/>
    <property type="match status" value="1"/>
</dbReference>
<name>A0ABU8UC68_9ACTN</name>
<dbReference type="InterPro" id="IPR003661">
    <property type="entry name" value="HisK_dim/P_dom"/>
</dbReference>
<dbReference type="Pfam" id="PF00512">
    <property type="entry name" value="HisKA"/>
    <property type="match status" value="1"/>
</dbReference>
<dbReference type="Gene3D" id="3.30.565.10">
    <property type="entry name" value="Histidine kinase-like ATPase, C-terminal domain"/>
    <property type="match status" value="1"/>
</dbReference>
<keyword evidence="7 13" id="KW-0418">Kinase</keyword>
<dbReference type="InterPro" id="IPR036097">
    <property type="entry name" value="HisK_dim/P_sf"/>
</dbReference>
<evidence type="ECO:0000313" key="14">
    <source>
        <dbReference type="Proteomes" id="UP001382904"/>
    </source>
</evidence>
<evidence type="ECO:0000259" key="11">
    <source>
        <dbReference type="PROSITE" id="PS50109"/>
    </source>
</evidence>
<dbReference type="SMART" id="SM00304">
    <property type="entry name" value="HAMP"/>
    <property type="match status" value="1"/>
</dbReference>
<proteinExistence type="predicted"/>
<dbReference type="SUPFAM" id="SSF158472">
    <property type="entry name" value="HAMP domain-like"/>
    <property type="match status" value="1"/>
</dbReference>
<evidence type="ECO:0000256" key="7">
    <source>
        <dbReference type="ARBA" id="ARBA00022777"/>
    </source>
</evidence>
<dbReference type="Pfam" id="PF00672">
    <property type="entry name" value="HAMP"/>
    <property type="match status" value="1"/>
</dbReference>
<dbReference type="PROSITE" id="PS50885">
    <property type="entry name" value="HAMP"/>
    <property type="match status" value="1"/>
</dbReference>
<reference evidence="13 14" key="1">
    <citation type="submission" date="2024-03" db="EMBL/GenBank/DDBJ databases">
        <title>Novel Streptomyces species of biotechnological and ecological value are a feature of Machair soil.</title>
        <authorList>
            <person name="Prole J.R."/>
            <person name="Goodfellow M."/>
            <person name="Allenby N."/>
            <person name="Ward A.C."/>
        </authorList>
    </citation>
    <scope>NUCLEOTIDE SEQUENCE [LARGE SCALE GENOMIC DNA]</scope>
    <source>
        <strain evidence="13 14">MS1.HAVA.3</strain>
    </source>
</reference>
<comment type="caution">
    <text evidence="13">The sequence shown here is derived from an EMBL/GenBank/DDBJ whole genome shotgun (WGS) entry which is preliminary data.</text>
</comment>
<gene>
    <name evidence="13" type="ORF">WKI68_38000</name>
</gene>
<dbReference type="InterPro" id="IPR050428">
    <property type="entry name" value="TCS_sensor_his_kinase"/>
</dbReference>
<dbReference type="PRINTS" id="PR00344">
    <property type="entry name" value="BCTRLSENSOR"/>
</dbReference>
<dbReference type="SUPFAM" id="SSF55874">
    <property type="entry name" value="ATPase domain of HSP90 chaperone/DNA topoisomerase II/histidine kinase"/>
    <property type="match status" value="1"/>
</dbReference>
<keyword evidence="4" id="KW-0597">Phosphoprotein</keyword>
<dbReference type="Gene3D" id="6.10.340.10">
    <property type="match status" value="1"/>
</dbReference>
<evidence type="ECO:0000256" key="4">
    <source>
        <dbReference type="ARBA" id="ARBA00022553"/>
    </source>
</evidence>
<dbReference type="InterPro" id="IPR003660">
    <property type="entry name" value="HAMP_dom"/>
</dbReference>
<keyword evidence="6" id="KW-0812">Transmembrane</keyword>
<evidence type="ECO:0000256" key="9">
    <source>
        <dbReference type="ARBA" id="ARBA00023012"/>
    </source>
</evidence>
<dbReference type="SMART" id="SM00387">
    <property type="entry name" value="HATPase_c"/>
    <property type="match status" value="1"/>
</dbReference>
<evidence type="ECO:0000256" key="8">
    <source>
        <dbReference type="ARBA" id="ARBA00022989"/>
    </source>
</evidence>
<keyword evidence="5" id="KW-0808">Transferase</keyword>
<comment type="catalytic activity">
    <reaction evidence="1">
        <text>ATP + protein L-histidine = ADP + protein N-phospho-L-histidine.</text>
        <dbReference type="EC" id="2.7.13.3"/>
    </reaction>
</comment>
<evidence type="ECO:0000256" key="10">
    <source>
        <dbReference type="ARBA" id="ARBA00023136"/>
    </source>
</evidence>
<dbReference type="EC" id="2.7.13.3" evidence="3"/>
<feature type="domain" description="Histidine kinase" evidence="11">
    <location>
        <begin position="73"/>
        <end position="304"/>
    </location>
</feature>
<dbReference type="InterPro" id="IPR004358">
    <property type="entry name" value="Sig_transdc_His_kin-like_C"/>
</dbReference>
<evidence type="ECO:0000256" key="1">
    <source>
        <dbReference type="ARBA" id="ARBA00000085"/>
    </source>
</evidence>
<organism evidence="13 14">
    <name type="scientific">Streptomyces caledonius</name>
    <dbReference type="NCBI Taxonomy" id="3134107"/>
    <lineage>
        <taxon>Bacteria</taxon>
        <taxon>Bacillati</taxon>
        <taxon>Actinomycetota</taxon>
        <taxon>Actinomycetes</taxon>
        <taxon>Kitasatosporales</taxon>
        <taxon>Streptomycetaceae</taxon>
        <taxon>Streptomyces</taxon>
    </lineage>
</organism>
<dbReference type="PANTHER" id="PTHR45436">
    <property type="entry name" value="SENSOR HISTIDINE KINASE YKOH"/>
    <property type="match status" value="1"/>
</dbReference>
<keyword evidence="8" id="KW-1133">Transmembrane helix</keyword>